<dbReference type="Pfam" id="PF13829">
    <property type="entry name" value="DUF4191"/>
    <property type="match status" value="1"/>
</dbReference>
<dbReference type="OrthoDB" id="8479889at2"/>
<dbReference type="eggNOG" id="ENOG502ZA9M">
    <property type="taxonomic scope" value="Bacteria"/>
</dbReference>
<evidence type="ECO:0000256" key="2">
    <source>
        <dbReference type="SAM" id="Phobius"/>
    </source>
</evidence>
<keyword evidence="2" id="KW-0472">Membrane</keyword>
<dbReference type="AlphaFoldDB" id="C5C4Y5"/>
<dbReference type="HOGENOM" id="CLU_089257_0_0_11"/>
<name>C5C4Y5_BEUC1</name>
<evidence type="ECO:0000313" key="3">
    <source>
        <dbReference type="EMBL" id="ACQ80113.1"/>
    </source>
</evidence>
<dbReference type="InterPro" id="IPR025445">
    <property type="entry name" value="DUF4191"/>
</dbReference>
<accession>C5C4Y5</accession>
<dbReference type="KEGG" id="bcv:Bcav_1857"/>
<sequence>MARSSSKPDSSAPTKAPKEKKRRWYHQVWEVYQMTRKAQPSITWWILLIIVGGSAAGYGLGLLWGQPIYTLVLAIPFSVLGAMFLLARRAETAAYARIEGEPGAVSAALGTIRRGWNIEEQPVAVDPRTQDMVFRAIGKPGVVLISEGPSGRAGRLLETEKRRVQRLVPSVPVHLVQCGRGDGQVPLPKLASTVQKQKGKLSKAEVAEVSKRLRAMGTARLPIPKGVDPTRMRPDRKGMRGR</sequence>
<keyword evidence="2" id="KW-1133">Transmembrane helix</keyword>
<evidence type="ECO:0000256" key="1">
    <source>
        <dbReference type="SAM" id="MobiDB-lite"/>
    </source>
</evidence>
<gene>
    <name evidence="3" type="ordered locus">Bcav_1857</name>
</gene>
<feature type="transmembrane region" description="Helical" evidence="2">
    <location>
        <begin position="68"/>
        <end position="87"/>
    </location>
</feature>
<dbReference type="Proteomes" id="UP000007962">
    <property type="component" value="Chromosome"/>
</dbReference>
<dbReference type="RefSeq" id="WP_015882353.1">
    <property type="nucleotide sequence ID" value="NC_012669.1"/>
</dbReference>
<proteinExistence type="predicted"/>
<protein>
    <submittedName>
        <fullName evidence="3">Integral membrane protein</fullName>
    </submittedName>
</protein>
<dbReference type="STRING" id="471853.Bcav_1857"/>
<organism evidence="3 4">
    <name type="scientific">Beutenbergia cavernae (strain ATCC BAA-8 / DSM 12333 / CCUG 43141 / JCM 11478 / NBRC 16432 / NCIMB 13614 / HKI 0122)</name>
    <dbReference type="NCBI Taxonomy" id="471853"/>
    <lineage>
        <taxon>Bacteria</taxon>
        <taxon>Bacillati</taxon>
        <taxon>Actinomycetota</taxon>
        <taxon>Actinomycetes</taxon>
        <taxon>Micrococcales</taxon>
        <taxon>Beutenbergiaceae</taxon>
        <taxon>Beutenbergia</taxon>
    </lineage>
</organism>
<feature type="compositionally biased region" description="Basic and acidic residues" evidence="1">
    <location>
        <begin position="228"/>
        <end position="242"/>
    </location>
</feature>
<evidence type="ECO:0000313" key="4">
    <source>
        <dbReference type="Proteomes" id="UP000007962"/>
    </source>
</evidence>
<keyword evidence="4" id="KW-1185">Reference proteome</keyword>
<reference evidence="3 4" key="1">
    <citation type="journal article" date="2009" name="Stand. Genomic Sci.">
        <title>Complete genome sequence of Beutenbergia cavernae type strain (HKI 0122).</title>
        <authorList>
            <person name="Land M."/>
            <person name="Pukall R."/>
            <person name="Abt B."/>
            <person name="Goker M."/>
            <person name="Rohde M."/>
            <person name="Glavina Del Rio T."/>
            <person name="Tice H."/>
            <person name="Copeland A."/>
            <person name="Cheng J.F."/>
            <person name="Lucas S."/>
            <person name="Chen F."/>
            <person name="Nolan M."/>
            <person name="Bruce D."/>
            <person name="Goodwin L."/>
            <person name="Pitluck S."/>
            <person name="Ivanova N."/>
            <person name="Mavromatis K."/>
            <person name="Ovchinnikova G."/>
            <person name="Pati A."/>
            <person name="Chen A."/>
            <person name="Palaniappan K."/>
            <person name="Hauser L."/>
            <person name="Chang Y.J."/>
            <person name="Jefferies C.C."/>
            <person name="Saunders E."/>
            <person name="Brettin T."/>
            <person name="Detter J.C."/>
            <person name="Han C."/>
            <person name="Chain P."/>
            <person name="Bristow J."/>
            <person name="Eisen J.A."/>
            <person name="Markowitz V."/>
            <person name="Hugenholtz P."/>
            <person name="Kyrpides N.C."/>
            <person name="Klenk H.P."/>
            <person name="Lapidus A."/>
        </authorList>
    </citation>
    <scope>NUCLEOTIDE SEQUENCE [LARGE SCALE GENOMIC DNA]</scope>
    <source>
        <strain evidence="4">ATCC BAA-8 / DSM 12333 / NBRC 16432</strain>
    </source>
</reference>
<feature type="transmembrane region" description="Helical" evidence="2">
    <location>
        <begin position="42"/>
        <end position="62"/>
    </location>
</feature>
<feature type="region of interest" description="Disordered" evidence="1">
    <location>
        <begin position="221"/>
        <end position="242"/>
    </location>
</feature>
<keyword evidence="2" id="KW-0812">Transmembrane</keyword>
<dbReference type="EMBL" id="CP001618">
    <property type="protein sequence ID" value="ACQ80113.1"/>
    <property type="molecule type" value="Genomic_DNA"/>
</dbReference>